<dbReference type="GO" id="GO:0045943">
    <property type="term" value="P:positive regulation of transcription by RNA polymerase I"/>
    <property type="evidence" value="ECO:0007669"/>
    <property type="project" value="InterPro"/>
</dbReference>
<dbReference type="AlphaFoldDB" id="A0AAN8F6Q5"/>
<feature type="repeat" description="WD" evidence="8">
    <location>
        <begin position="461"/>
        <end position="502"/>
    </location>
</feature>
<keyword evidence="2" id="KW-0690">Ribosome biogenesis</keyword>
<dbReference type="GO" id="GO:0032040">
    <property type="term" value="C:small-subunit processome"/>
    <property type="evidence" value="ECO:0007669"/>
    <property type="project" value="InterPro"/>
</dbReference>
<dbReference type="GO" id="GO:0006364">
    <property type="term" value="P:rRNA processing"/>
    <property type="evidence" value="ECO:0007669"/>
    <property type="project" value="UniProtKB-KW"/>
</dbReference>
<dbReference type="InterPro" id="IPR036322">
    <property type="entry name" value="WD40_repeat_dom_sf"/>
</dbReference>
<evidence type="ECO:0000256" key="3">
    <source>
        <dbReference type="ARBA" id="ARBA00022552"/>
    </source>
</evidence>
<feature type="compositionally biased region" description="Basic and acidic residues" evidence="9">
    <location>
        <begin position="1"/>
        <end position="10"/>
    </location>
</feature>
<name>A0AAN8F6Q5_9EURO</name>
<evidence type="ECO:0000256" key="9">
    <source>
        <dbReference type="SAM" id="MobiDB-lite"/>
    </source>
</evidence>
<feature type="compositionally biased region" description="Polar residues" evidence="9">
    <location>
        <begin position="132"/>
        <end position="142"/>
    </location>
</feature>
<feature type="compositionally biased region" description="Basic and acidic residues" evidence="9">
    <location>
        <begin position="148"/>
        <end position="166"/>
    </location>
</feature>
<evidence type="ECO:0000313" key="10">
    <source>
        <dbReference type="EMBL" id="KAK5952376.1"/>
    </source>
</evidence>
<keyword evidence="3" id="KW-0698">rRNA processing</keyword>
<organism evidence="10 11">
    <name type="scientific">Knufia fluminis</name>
    <dbReference type="NCBI Taxonomy" id="191047"/>
    <lineage>
        <taxon>Eukaryota</taxon>
        <taxon>Fungi</taxon>
        <taxon>Dikarya</taxon>
        <taxon>Ascomycota</taxon>
        <taxon>Pezizomycotina</taxon>
        <taxon>Eurotiomycetes</taxon>
        <taxon>Chaetothyriomycetidae</taxon>
        <taxon>Chaetothyriales</taxon>
        <taxon>Trichomeriaceae</taxon>
        <taxon>Knufia</taxon>
    </lineage>
</organism>
<dbReference type="SUPFAM" id="SSF51004">
    <property type="entry name" value="C-terminal (heme d1) domain of cytochrome cd1-nitrite reductase"/>
    <property type="match status" value="1"/>
</dbReference>
<dbReference type="PANTHER" id="PTHR44215:SF1">
    <property type="entry name" value="WD REPEAT-CONTAINING PROTEIN 75"/>
    <property type="match status" value="1"/>
</dbReference>
<evidence type="ECO:0000313" key="11">
    <source>
        <dbReference type="Proteomes" id="UP001316803"/>
    </source>
</evidence>
<dbReference type="EMBL" id="JAKLMC020000015">
    <property type="protein sequence ID" value="KAK5952376.1"/>
    <property type="molecule type" value="Genomic_DNA"/>
</dbReference>
<protein>
    <submittedName>
        <fullName evidence="10">NET1-associated nuclear protein 1</fullName>
    </submittedName>
</protein>
<sequence length="1036" mass="112733">MSKTSKRDAEQAFGKDTAHTQSASPSKKSRRRRGKEVSQQPPGTAQADSATDAPSSTPKPQNITQKQATSTDVKQEPGFASQEHSKKKSKKSKQIGSTSSPVVKSEVKGKPEPESEGRLSEKKKARSKRQSKPQFDQHNSQVELVLSRTKDRSHSPKDNGTKEEKTKRKQKKEHRRESKEDRKGEAKTSGKHKHKHEKAVIGKSRGPNDWSITRPEGGAFIDHDLVLTPDEQFLILATKQDIHVYATKTSLLVRTLHVAKNSEIVTYAQILPQEQYLAVGLKDGSLLKYDWTTGRKIWSLGFNGSVTAITSTSSGEEGDGLLMINEADDGSYNMTSLALDAGGRQVGRRHLLSQKMLIKPQICFAAELGIVSVCSKDSILIGQLGADNGEEAAPFHWKEVSVNGKIVCFDAQILPPHKQAKKGSNQPIVNVAVGLKTGEIHLLSDVLNNANTSNDLNIRRLHWHRAAPRTVKFSPDSNYLISGGDETVLVIWQLETNQKQVLPHLTTAILNATVSHQGSAYALRLGDNSTMVLSTSDLQPFANISSLAFDASSRAPFLPSLSLPATLHPNHADRLLLAYSLQNSNPSLKPTEKSTNMLQTYDVASHLQLSRQALARNLVSTINIGPNGQPLKEPDVTHLDISHDGKWLVTVDQWSPNDIDTREMYLSRADQTSKAGLVECFLRFWGTNNTASDTGTDKWELNTRIDEPIAASPTSTSNKQAVLAVAVNPVRHQVAVADSTRTLKLYSPKARIRAGVPVRDAQGQQLFTWTCDHTIPLQDATVSPDPKSASLAFSEDGSVLAAGWSVNSHLKARVHLVDAKSAKVAASLPGIVGSGTTQLAFCGRYLLGLSERFVVYDTVSMATRLAIEIDEKFSYAKSRMAVSVRSGIVAVAVSERDTRAPSRIILFDVNAIEKGPLLEEQVYGQIHILLAEKDKGGFLIVDGEGRTSSIVPPGSSSMALAIKEDVPEKAIVRSSLENVFGSGRKEVTGTVDVKQNAIEGVQRSLEDVFKFETTARAPGARDLFSRVASVVAGVAA</sequence>
<dbReference type="InterPro" id="IPR001680">
    <property type="entry name" value="WD40_rpt"/>
</dbReference>
<dbReference type="PANTHER" id="PTHR44215">
    <property type="entry name" value="WD REPEAT-CONTAINING PROTEIN 75"/>
    <property type="match status" value="1"/>
</dbReference>
<gene>
    <name evidence="10" type="primary">NAN1</name>
    <name evidence="10" type="ORF">OHC33_006419</name>
</gene>
<evidence type="ECO:0000256" key="8">
    <source>
        <dbReference type="PROSITE-ProRule" id="PRU00221"/>
    </source>
</evidence>
<reference evidence="10 11" key="1">
    <citation type="submission" date="2022-12" db="EMBL/GenBank/DDBJ databases">
        <title>Genomic features and morphological characterization of a novel Knufia sp. strain isolated from spacecraft assembly facility.</title>
        <authorList>
            <person name="Teixeira M."/>
            <person name="Chander A.M."/>
            <person name="Stajich J.E."/>
            <person name="Venkateswaran K."/>
        </authorList>
    </citation>
    <scope>NUCLEOTIDE SEQUENCE [LARGE SCALE GENOMIC DNA]</scope>
    <source>
        <strain evidence="10 11">FJI-L2-BK-P2</strain>
    </source>
</reference>
<evidence type="ECO:0000256" key="4">
    <source>
        <dbReference type="ARBA" id="ARBA00022574"/>
    </source>
</evidence>
<dbReference type="GO" id="GO:2000234">
    <property type="term" value="P:positive regulation of rRNA processing"/>
    <property type="evidence" value="ECO:0007669"/>
    <property type="project" value="TreeGrafter"/>
</dbReference>
<feature type="compositionally biased region" description="Basic and acidic residues" evidence="9">
    <location>
        <begin position="175"/>
        <end position="188"/>
    </location>
</feature>
<proteinExistence type="predicted"/>
<comment type="subcellular location">
    <subcellularLocation>
        <location evidence="1">Nucleus</location>
        <location evidence="1">Nucleolus</location>
    </subcellularLocation>
</comment>
<dbReference type="InterPro" id="IPR053826">
    <property type="entry name" value="WDR75"/>
</dbReference>
<evidence type="ECO:0000256" key="2">
    <source>
        <dbReference type="ARBA" id="ARBA00022517"/>
    </source>
</evidence>
<dbReference type="InterPro" id="IPR015943">
    <property type="entry name" value="WD40/YVTN_repeat-like_dom_sf"/>
</dbReference>
<evidence type="ECO:0000256" key="6">
    <source>
        <dbReference type="ARBA" id="ARBA00023163"/>
    </source>
</evidence>
<dbReference type="SUPFAM" id="SSF50978">
    <property type="entry name" value="WD40 repeat-like"/>
    <property type="match status" value="1"/>
</dbReference>
<dbReference type="Proteomes" id="UP001316803">
    <property type="component" value="Unassembled WGS sequence"/>
</dbReference>
<dbReference type="SMART" id="SM00320">
    <property type="entry name" value="WD40"/>
    <property type="match status" value="3"/>
</dbReference>
<evidence type="ECO:0000256" key="1">
    <source>
        <dbReference type="ARBA" id="ARBA00004604"/>
    </source>
</evidence>
<dbReference type="Pfam" id="PF23869">
    <property type="entry name" value="Beta-prop_WDR75_1st"/>
    <property type="match status" value="1"/>
</dbReference>
<keyword evidence="6" id="KW-0804">Transcription</keyword>
<dbReference type="GO" id="GO:0003723">
    <property type="term" value="F:RNA binding"/>
    <property type="evidence" value="ECO:0007669"/>
    <property type="project" value="InterPro"/>
</dbReference>
<keyword evidence="11" id="KW-1185">Reference proteome</keyword>
<dbReference type="PROSITE" id="PS50294">
    <property type="entry name" value="WD_REPEATS_REGION"/>
    <property type="match status" value="1"/>
</dbReference>
<evidence type="ECO:0000256" key="7">
    <source>
        <dbReference type="ARBA" id="ARBA00023242"/>
    </source>
</evidence>
<dbReference type="Gene3D" id="2.130.10.10">
    <property type="entry name" value="YVTN repeat-like/Quinoprotein amine dehydrogenase"/>
    <property type="match status" value="3"/>
</dbReference>
<feature type="compositionally biased region" description="Polar residues" evidence="9">
    <location>
        <begin position="37"/>
        <end position="72"/>
    </location>
</feature>
<dbReference type="InterPro" id="IPR011048">
    <property type="entry name" value="Haem_d1_sf"/>
</dbReference>
<accession>A0AAN8F6Q5</accession>
<feature type="compositionally biased region" description="Basic and acidic residues" evidence="9">
    <location>
        <begin position="105"/>
        <end position="122"/>
    </location>
</feature>
<keyword evidence="4 8" id="KW-0853">WD repeat</keyword>
<dbReference type="PROSITE" id="PS50082">
    <property type="entry name" value="WD_REPEATS_2"/>
    <property type="match status" value="1"/>
</dbReference>
<comment type="caution">
    <text evidence="10">The sequence shown here is derived from an EMBL/GenBank/DDBJ whole genome shotgun (WGS) entry which is preliminary data.</text>
</comment>
<keyword evidence="5" id="KW-0677">Repeat</keyword>
<feature type="region of interest" description="Disordered" evidence="9">
    <location>
        <begin position="1"/>
        <end position="209"/>
    </location>
</feature>
<evidence type="ECO:0000256" key="5">
    <source>
        <dbReference type="ARBA" id="ARBA00022737"/>
    </source>
</evidence>
<keyword evidence="7" id="KW-0539">Nucleus</keyword>